<dbReference type="Pfam" id="PF08127">
    <property type="entry name" value="Propeptide_C1"/>
    <property type="match status" value="1"/>
</dbReference>
<evidence type="ECO:0000256" key="3">
    <source>
        <dbReference type="ARBA" id="ARBA00022729"/>
    </source>
</evidence>
<dbReference type="Pfam" id="PF00112">
    <property type="entry name" value="Peptidase_C1"/>
    <property type="match status" value="1"/>
</dbReference>
<dbReference type="GO" id="GO:0004197">
    <property type="term" value="F:cysteine-type endopeptidase activity"/>
    <property type="evidence" value="ECO:0007669"/>
    <property type="project" value="InterPro"/>
</dbReference>
<dbReference type="InterPro" id="IPR000668">
    <property type="entry name" value="Peptidase_C1A_C"/>
</dbReference>
<evidence type="ECO:0000256" key="8">
    <source>
        <dbReference type="SAM" id="SignalP"/>
    </source>
</evidence>
<proteinExistence type="inferred from homology"/>
<organism evidence="10 11">
    <name type="scientific">Holothuria leucospilota</name>
    <name type="common">Black long sea cucumber</name>
    <name type="synonym">Mertensiothuria leucospilota</name>
    <dbReference type="NCBI Taxonomy" id="206669"/>
    <lineage>
        <taxon>Eukaryota</taxon>
        <taxon>Metazoa</taxon>
        <taxon>Echinodermata</taxon>
        <taxon>Eleutherozoa</taxon>
        <taxon>Echinozoa</taxon>
        <taxon>Holothuroidea</taxon>
        <taxon>Aspidochirotacea</taxon>
        <taxon>Aspidochirotida</taxon>
        <taxon>Holothuriidae</taxon>
        <taxon>Holothuria</taxon>
    </lineage>
</organism>
<gene>
    <name evidence="10" type="ORF">HOLleu_40539</name>
</gene>
<keyword evidence="4" id="KW-0378">Hydrolase</keyword>
<dbReference type="InterPro" id="IPR025661">
    <property type="entry name" value="Pept_asp_AS"/>
</dbReference>
<comment type="similarity">
    <text evidence="1">Belongs to the peptidase C1 family.</text>
</comment>
<keyword evidence="5" id="KW-0788">Thiol protease</keyword>
<dbReference type="FunFam" id="3.90.70.10:FF:000031">
    <property type="entry name" value="Cathepsin B"/>
    <property type="match status" value="1"/>
</dbReference>
<dbReference type="InterPro" id="IPR025660">
    <property type="entry name" value="Pept_his_AS"/>
</dbReference>
<accession>A0A9Q1BD86</accession>
<evidence type="ECO:0000313" key="10">
    <source>
        <dbReference type="EMBL" id="KAJ8020839.1"/>
    </source>
</evidence>
<protein>
    <submittedName>
        <fullName evidence="10">Cathepsin B</fullName>
    </submittedName>
</protein>
<dbReference type="InterPro" id="IPR012599">
    <property type="entry name" value="Propeptide_C1A"/>
</dbReference>
<dbReference type="SMART" id="SM00645">
    <property type="entry name" value="Pept_C1"/>
    <property type="match status" value="1"/>
</dbReference>
<dbReference type="InterPro" id="IPR038765">
    <property type="entry name" value="Papain-like_cys_pep_sf"/>
</dbReference>
<feature type="chain" id="PRO_5040342277" evidence="8">
    <location>
        <begin position="17"/>
        <end position="336"/>
    </location>
</feature>
<dbReference type="PANTHER" id="PTHR12411">
    <property type="entry name" value="CYSTEINE PROTEASE FAMILY C1-RELATED"/>
    <property type="match status" value="1"/>
</dbReference>
<evidence type="ECO:0000256" key="6">
    <source>
        <dbReference type="ARBA" id="ARBA00023145"/>
    </source>
</evidence>
<evidence type="ECO:0000256" key="7">
    <source>
        <dbReference type="ARBA" id="ARBA00023157"/>
    </source>
</evidence>
<evidence type="ECO:0000256" key="4">
    <source>
        <dbReference type="ARBA" id="ARBA00022801"/>
    </source>
</evidence>
<dbReference type="PROSITE" id="PS00139">
    <property type="entry name" value="THIOL_PROTEASE_CYS"/>
    <property type="match status" value="1"/>
</dbReference>
<dbReference type="PRINTS" id="PR00705">
    <property type="entry name" value="PAPAIN"/>
</dbReference>
<sequence length="336" mass="37251">MKIALILLGFVAVGLAHPPKITPLSQQMIDYINNLDTTWKAGPNFKGRTLDEVKSLMGTWITPGRKTGLPEMHRYDIKDVPDTFDARTQWPNCPTIKEIRDQGSCGSCWAFGAVEAMSDRYCIFSNGTMNYHISAEDLMTCCESCGNGCGGGFPEAAWKYWVTNGLVTGGQYNSSEGCQPYEIPSCDHHVPGAASQSIVMTASAHLQQDYFETAFSLDIELGPIYFYFTGEKVYTISNDPLQTQKEIQENGPVEADFEVYEDFLNYKSGVYQHETGSLLGGHAVRILGWGTENGTPYWLVANSWNPDWGDNGFFKILRGKDEVGIEQDINAGIPKN</sequence>
<dbReference type="OrthoDB" id="640249at2759"/>
<evidence type="ECO:0000313" key="11">
    <source>
        <dbReference type="Proteomes" id="UP001152320"/>
    </source>
</evidence>
<feature type="domain" description="Peptidase C1A papain C-terminal" evidence="9">
    <location>
        <begin position="80"/>
        <end position="333"/>
    </location>
</feature>
<keyword evidence="3 8" id="KW-0732">Signal</keyword>
<dbReference type="EMBL" id="JAIZAY010000022">
    <property type="protein sequence ID" value="KAJ8020839.1"/>
    <property type="molecule type" value="Genomic_DNA"/>
</dbReference>
<dbReference type="CDD" id="cd02620">
    <property type="entry name" value="Peptidase_C1A_CathepsinB"/>
    <property type="match status" value="1"/>
</dbReference>
<reference evidence="10" key="1">
    <citation type="submission" date="2021-10" db="EMBL/GenBank/DDBJ databases">
        <title>Tropical sea cucumber genome reveals ecological adaptation and Cuvierian tubules defense mechanism.</title>
        <authorList>
            <person name="Chen T."/>
        </authorList>
    </citation>
    <scope>NUCLEOTIDE SEQUENCE</scope>
    <source>
        <strain evidence="10">Nanhai2018</strain>
        <tissue evidence="10">Muscle</tissue>
    </source>
</reference>
<evidence type="ECO:0000259" key="9">
    <source>
        <dbReference type="SMART" id="SM00645"/>
    </source>
</evidence>
<evidence type="ECO:0000256" key="2">
    <source>
        <dbReference type="ARBA" id="ARBA00022670"/>
    </source>
</evidence>
<feature type="signal peptide" evidence="8">
    <location>
        <begin position="1"/>
        <end position="16"/>
    </location>
</feature>
<dbReference type="InterPro" id="IPR000169">
    <property type="entry name" value="Pept_cys_AS"/>
</dbReference>
<name>A0A9Q1BD86_HOLLE</name>
<evidence type="ECO:0000256" key="5">
    <source>
        <dbReference type="ARBA" id="ARBA00022807"/>
    </source>
</evidence>
<dbReference type="Proteomes" id="UP001152320">
    <property type="component" value="Chromosome 22"/>
</dbReference>
<dbReference type="InterPro" id="IPR013128">
    <property type="entry name" value="Peptidase_C1A"/>
</dbReference>
<keyword evidence="2" id="KW-0645">Protease</keyword>
<comment type="caution">
    <text evidence="10">The sequence shown here is derived from an EMBL/GenBank/DDBJ whole genome shotgun (WGS) entry which is preliminary data.</text>
</comment>
<dbReference type="SUPFAM" id="SSF54001">
    <property type="entry name" value="Cysteine proteinases"/>
    <property type="match status" value="1"/>
</dbReference>
<dbReference type="Gene3D" id="3.90.70.10">
    <property type="entry name" value="Cysteine proteinases"/>
    <property type="match status" value="1"/>
</dbReference>
<dbReference type="GO" id="GO:0006508">
    <property type="term" value="P:proteolysis"/>
    <property type="evidence" value="ECO:0007669"/>
    <property type="project" value="UniProtKB-KW"/>
</dbReference>
<dbReference type="AlphaFoldDB" id="A0A9Q1BD86"/>
<keyword evidence="11" id="KW-1185">Reference proteome</keyword>
<dbReference type="PROSITE" id="PS00640">
    <property type="entry name" value="THIOL_PROTEASE_ASN"/>
    <property type="match status" value="1"/>
</dbReference>
<keyword evidence="7" id="KW-1015">Disulfide bond</keyword>
<dbReference type="PROSITE" id="PS00639">
    <property type="entry name" value="THIOL_PROTEASE_HIS"/>
    <property type="match status" value="1"/>
</dbReference>
<keyword evidence="6" id="KW-0865">Zymogen</keyword>
<evidence type="ECO:0000256" key="1">
    <source>
        <dbReference type="ARBA" id="ARBA00008455"/>
    </source>
</evidence>